<dbReference type="CDD" id="cd00067">
    <property type="entry name" value="GAL4"/>
    <property type="match status" value="1"/>
</dbReference>
<dbReference type="PANTHER" id="PTHR37534:SF26">
    <property type="entry name" value="TRANSCRIPTION FACTOR, PUTATIVE-RELATED"/>
    <property type="match status" value="1"/>
</dbReference>
<dbReference type="GO" id="GO:0008270">
    <property type="term" value="F:zinc ion binding"/>
    <property type="evidence" value="ECO:0007669"/>
    <property type="project" value="InterPro"/>
</dbReference>
<accession>A0A9P7SYI6</accession>
<feature type="compositionally biased region" description="Basic residues" evidence="4">
    <location>
        <begin position="63"/>
        <end position="75"/>
    </location>
</feature>
<dbReference type="PROSITE" id="PS50048">
    <property type="entry name" value="ZN2_CY6_FUNGAL_2"/>
    <property type="match status" value="1"/>
</dbReference>
<evidence type="ECO:0000256" key="4">
    <source>
        <dbReference type="SAM" id="MobiDB-lite"/>
    </source>
</evidence>
<dbReference type="Gene3D" id="4.10.240.10">
    <property type="entry name" value="Zn(2)-C6 fungal-type DNA-binding domain"/>
    <property type="match status" value="1"/>
</dbReference>
<dbReference type="InterPro" id="IPR001138">
    <property type="entry name" value="Zn2Cys6_DnaBD"/>
</dbReference>
<evidence type="ECO:0000313" key="6">
    <source>
        <dbReference type="EMBL" id="KAG6002457.1"/>
    </source>
</evidence>
<feature type="region of interest" description="Disordered" evidence="4">
    <location>
        <begin position="109"/>
        <end position="188"/>
    </location>
</feature>
<evidence type="ECO:0000313" key="7">
    <source>
        <dbReference type="Proteomes" id="UP000748025"/>
    </source>
</evidence>
<sequence length="609" mass="67778">MSGILRSKQGCWTCRLRKKKCDETRPQCSSCESLQITCYGYGAKPQWMDNGEREQAMIEDFKRRIRTTSRQKHRKSPPEARRPDRYHHHHQQQQQQPVLIAMRPEPAAFAMGNCDKNDHGDDRRTSFSPSTGMISHSSATSDASAAPFQHSSASSPVTIASSESGRPDSSASPSSSLSSSSSSSSSIVAPINPRDSMLLMHFLDQVIPAQYPFYRPRSLDGGRGWLLSLLLHSKSLFHGALALSSYHRLITILADARPACRALAAARHQQHLESCLREVRCTMQEMTRANASSPDFATGTLTSVIQLVLSEAFTGEADVWRMHLRGATEMYRCAMTGGTRHAKQTEEALAIVRSSIPLEGEAAGLCEDVSSMRFTSSAVLWLDILGSVTEGAEPRLLSMHDVDLGTGSGIRLEEVMGCQNIVMAQIARISALQAAMMVGTNNASNNNNACGSQVADIQKSLQHAEQQILALMEEEQDERQRNTAKTIAKVTLVFYHAARIYLHLTMNGFRDCDTLQYFTGVAVAYLRTEISTDLTTGLVCPLFIIGCAVARVDDQELFRTIFSSHRFLNPLFKQRTKLLPILEEIWKERWRDEYSWSHVVRLSHDILLV</sequence>
<keyword evidence="7" id="KW-1185">Reference proteome</keyword>
<feature type="region of interest" description="Disordered" evidence="4">
    <location>
        <begin position="63"/>
        <end position="97"/>
    </location>
</feature>
<dbReference type="SUPFAM" id="SSF57701">
    <property type="entry name" value="Zn2/Cys6 DNA-binding domain"/>
    <property type="match status" value="1"/>
</dbReference>
<dbReference type="InterPro" id="IPR036864">
    <property type="entry name" value="Zn2-C6_fun-type_DNA-bd_sf"/>
</dbReference>
<dbReference type="GO" id="GO:0045944">
    <property type="term" value="P:positive regulation of transcription by RNA polymerase II"/>
    <property type="evidence" value="ECO:0007669"/>
    <property type="project" value="TreeGrafter"/>
</dbReference>
<comment type="caution">
    <text evidence="6">The sequence shown here is derived from an EMBL/GenBank/DDBJ whole genome shotgun (WGS) entry which is preliminary data.</text>
</comment>
<evidence type="ECO:0000256" key="3">
    <source>
        <dbReference type="SAM" id="Coils"/>
    </source>
</evidence>
<dbReference type="OrthoDB" id="3251668at2759"/>
<keyword evidence="2" id="KW-0539">Nucleus</keyword>
<dbReference type="PANTHER" id="PTHR37534">
    <property type="entry name" value="TRANSCRIPTIONAL ACTIVATOR PROTEIN UGA3"/>
    <property type="match status" value="1"/>
</dbReference>
<gene>
    <name evidence="6" type="ORF">E4U43_001116</name>
</gene>
<feature type="domain" description="Zn(2)-C6 fungal-type" evidence="5">
    <location>
        <begin position="10"/>
        <end position="38"/>
    </location>
</feature>
<feature type="compositionally biased region" description="Basic and acidic residues" evidence="4">
    <location>
        <begin position="115"/>
        <end position="125"/>
    </location>
</feature>
<proteinExistence type="predicted"/>
<dbReference type="SMART" id="SM00066">
    <property type="entry name" value="GAL4"/>
    <property type="match status" value="1"/>
</dbReference>
<evidence type="ECO:0000256" key="2">
    <source>
        <dbReference type="ARBA" id="ARBA00023242"/>
    </source>
</evidence>
<dbReference type="InterPro" id="IPR021858">
    <property type="entry name" value="Fun_TF"/>
</dbReference>
<dbReference type="GO" id="GO:0000981">
    <property type="term" value="F:DNA-binding transcription factor activity, RNA polymerase II-specific"/>
    <property type="evidence" value="ECO:0007669"/>
    <property type="project" value="InterPro"/>
</dbReference>
<organism evidence="6 7">
    <name type="scientific">Claviceps pusilla</name>
    <dbReference type="NCBI Taxonomy" id="123648"/>
    <lineage>
        <taxon>Eukaryota</taxon>
        <taxon>Fungi</taxon>
        <taxon>Dikarya</taxon>
        <taxon>Ascomycota</taxon>
        <taxon>Pezizomycotina</taxon>
        <taxon>Sordariomycetes</taxon>
        <taxon>Hypocreomycetidae</taxon>
        <taxon>Hypocreales</taxon>
        <taxon>Clavicipitaceae</taxon>
        <taxon>Claviceps</taxon>
    </lineage>
</organism>
<keyword evidence="3" id="KW-0175">Coiled coil</keyword>
<feature type="compositionally biased region" description="Low complexity" evidence="4">
    <location>
        <begin position="135"/>
        <end position="186"/>
    </location>
</feature>
<dbReference type="Proteomes" id="UP000748025">
    <property type="component" value="Unassembled WGS sequence"/>
</dbReference>
<evidence type="ECO:0000259" key="5">
    <source>
        <dbReference type="PROSITE" id="PS50048"/>
    </source>
</evidence>
<name>A0A9P7SYI6_9HYPO</name>
<comment type="subcellular location">
    <subcellularLocation>
        <location evidence="1">Nucleus</location>
    </subcellularLocation>
</comment>
<evidence type="ECO:0000256" key="1">
    <source>
        <dbReference type="ARBA" id="ARBA00004123"/>
    </source>
</evidence>
<dbReference type="Pfam" id="PF00172">
    <property type="entry name" value="Zn_clus"/>
    <property type="match status" value="1"/>
</dbReference>
<dbReference type="EMBL" id="SRPW01001345">
    <property type="protein sequence ID" value="KAG6002457.1"/>
    <property type="molecule type" value="Genomic_DNA"/>
</dbReference>
<reference evidence="6" key="1">
    <citation type="journal article" date="2020" name="bioRxiv">
        <title>Whole genome comparisons of ergot fungi reveals the divergence and evolution of species within the genus Claviceps are the result of varying mechanisms driving genome evolution and host range expansion.</title>
        <authorList>
            <person name="Wyka S.A."/>
            <person name="Mondo S.J."/>
            <person name="Liu M."/>
            <person name="Dettman J."/>
            <person name="Nalam V."/>
            <person name="Broders K.D."/>
        </authorList>
    </citation>
    <scope>NUCLEOTIDE SEQUENCE</scope>
    <source>
        <strain evidence="6">CCC 602</strain>
    </source>
</reference>
<dbReference type="Pfam" id="PF11951">
    <property type="entry name" value="Fungal_trans_2"/>
    <property type="match status" value="1"/>
</dbReference>
<protein>
    <recommendedName>
        <fullName evidence="5">Zn(2)-C6 fungal-type domain-containing protein</fullName>
    </recommendedName>
</protein>
<dbReference type="GO" id="GO:0005634">
    <property type="term" value="C:nucleus"/>
    <property type="evidence" value="ECO:0007669"/>
    <property type="project" value="UniProtKB-SubCell"/>
</dbReference>
<dbReference type="AlphaFoldDB" id="A0A9P7SYI6"/>
<dbReference type="GO" id="GO:0000976">
    <property type="term" value="F:transcription cis-regulatory region binding"/>
    <property type="evidence" value="ECO:0007669"/>
    <property type="project" value="TreeGrafter"/>
</dbReference>
<dbReference type="PROSITE" id="PS00463">
    <property type="entry name" value="ZN2_CY6_FUNGAL_1"/>
    <property type="match status" value="1"/>
</dbReference>
<feature type="coiled-coil region" evidence="3">
    <location>
        <begin position="454"/>
        <end position="481"/>
    </location>
</feature>